<sequence length="233" mass="26538">MTKTKEQRVHEVFEKISGNYDKMNSVISFQQHKKWREDTMSRINVEQGSTTLDVCCGTADWTISMGQAVGPEGKAIGLDFSQNMLNVGYEKVKAFPQIELLHGNAMELPFLDSTFDYVTIGFGLRNVPDYMQVLKEIHRVLKPGGMFVCLETSQSDVPVFKQLFRFYFKYVMPVFGKFFAKSYKEYSWLQESAKDFPGMKALAKMLEQAGFVQVEYKPYSGGAAARHIGIKKV</sequence>
<dbReference type="PROSITE" id="PS01183">
    <property type="entry name" value="UBIE_1"/>
    <property type="match status" value="1"/>
</dbReference>
<dbReference type="NCBIfam" id="NF001243">
    <property type="entry name" value="PRK00216.1-4"/>
    <property type="match status" value="1"/>
</dbReference>
<evidence type="ECO:0000256" key="4">
    <source>
        <dbReference type="ARBA" id="ARBA00022691"/>
    </source>
</evidence>
<dbReference type="InterPro" id="IPR023576">
    <property type="entry name" value="UbiE/COQ5_MeTrFase_CS"/>
</dbReference>
<dbReference type="FunFam" id="3.40.50.150:FF:000086">
    <property type="entry name" value="Demethylmenaquinone methyltransferase"/>
    <property type="match status" value="1"/>
</dbReference>
<evidence type="ECO:0000256" key="5">
    <source>
        <dbReference type="ARBA" id="ARBA00059758"/>
    </source>
</evidence>
<dbReference type="KEGG" id="panc:E2636_09435"/>
<dbReference type="HAMAP" id="MF_01813">
    <property type="entry name" value="MenG_UbiE_methyltr"/>
    <property type="match status" value="1"/>
</dbReference>
<dbReference type="Pfam" id="PF01209">
    <property type="entry name" value="Ubie_methyltran"/>
    <property type="match status" value="1"/>
</dbReference>
<dbReference type="PROSITE" id="PS01184">
    <property type="entry name" value="UBIE_2"/>
    <property type="match status" value="1"/>
</dbReference>
<comment type="function">
    <text evidence="5 6">Methyltransferase required for the conversion of demethylmenaquinol (DMKH2) to menaquinol (MKH2).</text>
</comment>
<dbReference type="OrthoDB" id="9808140at2"/>
<keyword evidence="2 6" id="KW-0489">Methyltransferase</keyword>
<evidence type="ECO:0000256" key="3">
    <source>
        <dbReference type="ARBA" id="ARBA00022679"/>
    </source>
</evidence>
<comment type="catalytic activity">
    <reaction evidence="6">
        <text>a 2-demethylmenaquinol + S-adenosyl-L-methionine = a menaquinol + S-adenosyl-L-homocysteine + H(+)</text>
        <dbReference type="Rhea" id="RHEA:42640"/>
        <dbReference type="Rhea" id="RHEA-COMP:9539"/>
        <dbReference type="Rhea" id="RHEA-COMP:9563"/>
        <dbReference type="ChEBI" id="CHEBI:15378"/>
        <dbReference type="ChEBI" id="CHEBI:18151"/>
        <dbReference type="ChEBI" id="CHEBI:55437"/>
        <dbReference type="ChEBI" id="CHEBI:57856"/>
        <dbReference type="ChEBI" id="CHEBI:59789"/>
        <dbReference type="EC" id="2.1.1.163"/>
    </reaction>
</comment>
<organism evidence="7 8">
    <name type="scientific">Paenisporosarcina antarctica</name>
    <dbReference type="NCBI Taxonomy" id="417367"/>
    <lineage>
        <taxon>Bacteria</taxon>
        <taxon>Bacillati</taxon>
        <taxon>Bacillota</taxon>
        <taxon>Bacilli</taxon>
        <taxon>Bacillales</taxon>
        <taxon>Caryophanaceae</taxon>
        <taxon>Paenisporosarcina</taxon>
    </lineage>
</organism>
<dbReference type="CDD" id="cd02440">
    <property type="entry name" value="AdoMet_MTases"/>
    <property type="match status" value="1"/>
</dbReference>
<comment type="pathway">
    <text evidence="6">Quinol/quinone metabolism; menaquinone biosynthesis; menaquinol from 1,4-dihydroxy-2-naphthoate: step 2/2.</text>
</comment>
<keyword evidence="1 6" id="KW-0474">Menaquinone biosynthesis</keyword>
<dbReference type="UniPathway" id="UPA00079">
    <property type="reaction ID" value="UER00169"/>
</dbReference>
<feature type="binding site" evidence="6">
    <location>
        <position position="58"/>
    </location>
    <ligand>
        <name>S-adenosyl-L-methionine</name>
        <dbReference type="ChEBI" id="CHEBI:59789"/>
    </ligand>
</feature>
<feature type="binding site" evidence="6">
    <location>
        <begin position="104"/>
        <end position="105"/>
    </location>
    <ligand>
        <name>S-adenosyl-L-methionine</name>
        <dbReference type="ChEBI" id="CHEBI:59789"/>
    </ligand>
</feature>
<dbReference type="Gene3D" id="3.40.50.150">
    <property type="entry name" value="Vaccinia Virus protein VP39"/>
    <property type="match status" value="1"/>
</dbReference>
<dbReference type="EC" id="2.1.1.163" evidence="6"/>
<dbReference type="PANTHER" id="PTHR43591:SF24">
    <property type="entry name" value="2-METHOXY-6-POLYPRENYL-1,4-BENZOQUINOL METHYLASE, MITOCHONDRIAL"/>
    <property type="match status" value="1"/>
</dbReference>
<comment type="caution">
    <text evidence="6">Lacks conserved residue(s) required for the propagation of feature annotation.</text>
</comment>
<reference evidence="7 8" key="1">
    <citation type="submission" date="2019-03" db="EMBL/GenBank/DDBJ databases">
        <title>Complete genome sequence of Paenisporosarcina antarctica CGMCC 1.6503T.</title>
        <authorList>
            <person name="Rong J.-C."/>
            <person name="Chi N.-Y."/>
            <person name="Zhang Q.-F."/>
        </authorList>
    </citation>
    <scope>NUCLEOTIDE SEQUENCE [LARGE SCALE GENOMIC DNA]</scope>
    <source>
        <strain evidence="7 8">CGMCC 1.6503</strain>
    </source>
</reference>
<keyword evidence="8" id="KW-1185">Reference proteome</keyword>
<gene>
    <name evidence="6" type="primary">menG</name>
    <name evidence="7" type="ORF">E2636_09435</name>
</gene>
<dbReference type="PANTHER" id="PTHR43591">
    <property type="entry name" value="METHYLTRANSFERASE"/>
    <property type="match status" value="1"/>
</dbReference>
<dbReference type="AlphaFoldDB" id="A0A4P6ZYP1"/>
<name>A0A4P6ZYP1_9BACL</name>
<dbReference type="RefSeq" id="WP_134209975.1">
    <property type="nucleotide sequence ID" value="NZ_CP038015.1"/>
</dbReference>
<dbReference type="InterPro" id="IPR029063">
    <property type="entry name" value="SAM-dependent_MTases_sf"/>
</dbReference>
<evidence type="ECO:0000313" key="7">
    <source>
        <dbReference type="EMBL" id="QBP41338.1"/>
    </source>
</evidence>
<protein>
    <recommendedName>
        <fullName evidence="6">Demethylmenaquinone methyltransferase</fullName>
        <ecNumber evidence="6">2.1.1.163</ecNumber>
    </recommendedName>
</protein>
<dbReference type="NCBIfam" id="TIGR01934">
    <property type="entry name" value="MenG_MenH_UbiE"/>
    <property type="match status" value="1"/>
</dbReference>
<keyword evidence="3 6" id="KW-0808">Transferase</keyword>
<evidence type="ECO:0000256" key="2">
    <source>
        <dbReference type="ARBA" id="ARBA00022603"/>
    </source>
</evidence>
<keyword evidence="4 6" id="KW-0949">S-adenosyl-L-methionine</keyword>
<accession>A0A4P6ZYP1</accession>
<evidence type="ECO:0000256" key="1">
    <source>
        <dbReference type="ARBA" id="ARBA00022428"/>
    </source>
</evidence>
<dbReference type="Proteomes" id="UP000294292">
    <property type="component" value="Chromosome"/>
</dbReference>
<dbReference type="InterPro" id="IPR004033">
    <property type="entry name" value="UbiE/COQ5_MeTrFase"/>
</dbReference>
<feature type="binding site" evidence="6">
    <location>
        <position position="79"/>
    </location>
    <ligand>
        <name>S-adenosyl-L-methionine</name>
        <dbReference type="ChEBI" id="CHEBI:59789"/>
    </ligand>
</feature>
<evidence type="ECO:0000313" key="8">
    <source>
        <dbReference type="Proteomes" id="UP000294292"/>
    </source>
</evidence>
<dbReference type="SUPFAM" id="SSF53335">
    <property type="entry name" value="S-adenosyl-L-methionine-dependent methyltransferases"/>
    <property type="match status" value="1"/>
</dbReference>
<dbReference type="PROSITE" id="PS51608">
    <property type="entry name" value="SAM_MT_UBIE"/>
    <property type="match status" value="1"/>
</dbReference>
<dbReference type="GO" id="GO:0009234">
    <property type="term" value="P:menaquinone biosynthetic process"/>
    <property type="evidence" value="ECO:0007669"/>
    <property type="project" value="UniProtKB-UniRule"/>
</dbReference>
<evidence type="ECO:0000256" key="6">
    <source>
        <dbReference type="HAMAP-Rule" id="MF_01813"/>
    </source>
</evidence>
<dbReference type="EMBL" id="CP038015">
    <property type="protein sequence ID" value="QBP41338.1"/>
    <property type="molecule type" value="Genomic_DNA"/>
</dbReference>
<dbReference type="GO" id="GO:0032259">
    <property type="term" value="P:methylation"/>
    <property type="evidence" value="ECO:0007669"/>
    <property type="project" value="UniProtKB-KW"/>
</dbReference>
<proteinExistence type="inferred from homology"/>
<dbReference type="GO" id="GO:0043770">
    <property type="term" value="F:demethylmenaquinone methyltransferase activity"/>
    <property type="evidence" value="ECO:0007669"/>
    <property type="project" value="UniProtKB-UniRule"/>
</dbReference>
<comment type="similarity">
    <text evidence="6">Belongs to the class I-like SAM-binding methyltransferase superfamily. MenG/UbiE family.</text>
</comment>
<dbReference type="NCBIfam" id="NF001244">
    <property type="entry name" value="PRK00216.1-5"/>
    <property type="match status" value="1"/>
</dbReference>